<dbReference type="InterPro" id="IPR001633">
    <property type="entry name" value="EAL_dom"/>
</dbReference>
<dbReference type="SMART" id="SM00267">
    <property type="entry name" value="GGDEF"/>
    <property type="match status" value="1"/>
</dbReference>
<dbReference type="SMART" id="SM00086">
    <property type="entry name" value="PAC"/>
    <property type="match status" value="2"/>
</dbReference>
<feature type="domain" description="PAS" evidence="2">
    <location>
        <begin position="144"/>
        <end position="199"/>
    </location>
</feature>
<feature type="domain" description="PAS" evidence="2">
    <location>
        <begin position="35"/>
        <end position="92"/>
    </location>
</feature>
<comment type="caution">
    <text evidence="6">The sequence shown here is derived from an EMBL/GenBank/DDBJ whole genome shotgun (WGS) entry which is preliminary data.</text>
</comment>
<dbReference type="Pfam" id="PF00989">
    <property type="entry name" value="PAS"/>
    <property type="match status" value="1"/>
</dbReference>
<dbReference type="SMART" id="SM00052">
    <property type="entry name" value="EAL"/>
    <property type="match status" value="1"/>
</dbReference>
<reference evidence="7" key="1">
    <citation type="journal article" date="2019" name="Int. J. Syst. Evol. Microbiol.">
        <title>The Global Catalogue of Microorganisms (GCM) 10K type strain sequencing project: providing services to taxonomists for standard genome sequencing and annotation.</title>
        <authorList>
            <consortium name="The Broad Institute Genomics Platform"/>
            <consortium name="The Broad Institute Genome Sequencing Center for Infectious Disease"/>
            <person name="Wu L."/>
            <person name="Ma J."/>
        </authorList>
    </citation>
    <scope>NUCLEOTIDE SEQUENCE [LARGE SCALE GENOMIC DNA]</scope>
    <source>
        <strain evidence="7">JCM 10303</strain>
    </source>
</reference>
<dbReference type="Pfam" id="PF13426">
    <property type="entry name" value="PAS_9"/>
    <property type="match status" value="1"/>
</dbReference>
<evidence type="ECO:0000313" key="6">
    <source>
        <dbReference type="EMBL" id="GAA0513562.1"/>
    </source>
</evidence>
<dbReference type="SMART" id="SM00091">
    <property type="entry name" value="PAS"/>
    <property type="match status" value="2"/>
</dbReference>
<dbReference type="InterPro" id="IPR035919">
    <property type="entry name" value="EAL_sf"/>
</dbReference>
<dbReference type="Gene3D" id="3.30.450.20">
    <property type="entry name" value="PAS domain"/>
    <property type="match status" value="2"/>
</dbReference>
<dbReference type="Proteomes" id="UP001500729">
    <property type="component" value="Unassembled WGS sequence"/>
</dbReference>
<dbReference type="InterPro" id="IPR000160">
    <property type="entry name" value="GGDEF_dom"/>
</dbReference>
<dbReference type="InterPro" id="IPR035965">
    <property type="entry name" value="PAS-like_dom_sf"/>
</dbReference>
<dbReference type="Pfam" id="PF00563">
    <property type="entry name" value="EAL"/>
    <property type="match status" value="1"/>
</dbReference>
<dbReference type="RefSeq" id="WP_011873945.1">
    <property type="nucleotide sequence ID" value="NZ_BAAAGS010000005.1"/>
</dbReference>
<dbReference type="Gene3D" id="3.30.70.270">
    <property type="match status" value="1"/>
</dbReference>
<dbReference type="CDD" id="cd00130">
    <property type="entry name" value="PAS"/>
    <property type="match status" value="2"/>
</dbReference>
<evidence type="ECO:0000259" key="2">
    <source>
        <dbReference type="PROSITE" id="PS50112"/>
    </source>
</evidence>
<dbReference type="PROSITE" id="PS50113">
    <property type="entry name" value="PAC"/>
    <property type="match status" value="1"/>
</dbReference>
<sequence length="698" mass="76550">MIDRHDEVLAAVGRGRRARREASRPAEAGPGTVAVYSLDAEGRVASWNPDAQRLKGYRSEEILGRHFSVFYPPELAAVGYPQEELERAAEAGVHIDEGWRIRKDGTRFWAYLIIAARRSEQGVLQGFVKVVRDDSEAHARQQRSYRRFSDLLALAPVGVCFVDDNDRVREVNNALCRLVRHPRAEVLEMTGADLLHPRDGGGGLTSENALSEEEPETPVSRSRVLLRSDGEPIHCDVYSALSVQDDGSHFWLVVFQDVTERIHQAEALQHQLTHDALTGLPNRRGVDELLDNAGRLAVLFCDIDNFKRINDSLGHAAGDELIVTVAQRLRGELGEECAVARLSGDEFLIASTDVDAVGGLRVLADRVAGMLRMVVPVRGHLVRVSASVGAAMFPESGTSGEDLLRFADAAMFRAKRHGPGRVVLADPELTASLAEQMGLEEQLGEALRTDGLRLHYQPIVDRDRTVVSAEALVRWPHPRMGLLSPDVILPIAEQGNLLHELDLWVLRAALRDAVGWPRQARGRPVRVSVNLSGRFSAEVDFLDAVGAILADSGIDLHRVVLEVTETSLVELSAAARDAMHALIRLGVSFAVDDFGTGYSSLARLKDLPAQVIKLDRQFISGLETQEADRAIVRSAIDMAHATDRRCVAEGVETAAQYHLLNELGVDAHQGWLFSRPLPQADFRAVVAGGPLPLPDHQP</sequence>
<dbReference type="NCBIfam" id="TIGR00254">
    <property type="entry name" value="GGDEF"/>
    <property type="match status" value="1"/>
</dbReference>
<keyword evidence="7" id="KW-1185">Reference proteome</keyword>
<evidence type="ECO:0000259" key="3">
    <source>
        <dbReference type="PROSITE" id="PS50113"/>
    </source>
</evidence>
<dbReference type="InterPro" id="IPR000014">
    <property type="entry name" value="PAS"/>
</dbReference>
<dbReference type="PANTHER" id="PTHR44757:SF2">
    <property type="entry name" value="BIOFILM ARCHITECTURE MAINTENANCE PROTEIN MBAA"/>
    <property type="match status" value="1"/>
</dbReference>
<dbReference type="EMBL" id="BAAAGS010000005">
    <property type="protein sequence ID" value="GAA0513562.1"/>
    <property type="molecule type" value="Genomic_DNA"/>
</dbReference>
<name>A0ABP3M8M0_SACER</name>
<organism evidence="6 7">
    <name type="scientific">Saccharopolyspora erythraea</name>
    <name type="common">Streptomyces erythraeus</name>
    <dbReference type="NCBI Taxonomy" id="1836"/>
    <lineage>
        <taxon>Bacteria</taxon>
        <taxon>Bacillati</taxon>
        <taxon>Actinomycetota</taxon>
        <taxon>Actinomycetes</taxon>
        <taxon>Pseudonocardiales</taxon>
        <taxon>Pseudonocardiaceae</taxon>
        <taxon>Saccharopolyspora</taxon>
    </lineage>
</organism>
<protein>
    <recommendedName>
        <fullName evidence="8">Diguanylate cyclase/phosphodiesterase with PAS/PAC sensor(S)</fullName>
    </recommendedName>
</protein>
<feature type="domain" description="PAC" evidence="3">
    <location>
        <begin position="94"/>
        <end position="146"/>
    </location>
</feature>
<dbReference type="InterPro" id="IPR001610">
    <property type="entry name" value="PAC"/>
</dbReference>
<dbReference type="NCBIfam" id="TIGR00229">
    <property type="entry name" value="sensory_box"/>
    <property type="match status" value="2"/>
</dbReference>
<proteinExistence type="predicted"/>
<evidence type="ECO:0000313" key="7">
    <source>
        <dbReference type="Proteomes" id="UP001500729"/>
    </source>
</evidence>
<dbReference type="PANTHER" id="PTHR44757">
    <property type="entry name" value="DIGUANYLATE CYCLASE DGCP"/>
    <property type="match status" value="1"/>
</dbReference>
<dbReference type="SUPFAM" id="SSF141868">
    <property type="entry name" value="EAL domain-like"/>
    <property type="match status" value="1"/>
</dbReference>
<dbReference type="Pfam" id="PF00990">
    <property type="entry name" value="GGDEF"/>
    <property type="match status" value="1"/>
</dbReference>
<dbReference type="Gene3D" id="3.20.20.450">
    <property type="entry name" value="EAL domain"/>
    <property type="match status" value="1"/>
</dbReference>
<dbReference type="CDD" id="cd01949">
    <property type="entry name" value="GGDEF"/>
    <property type="match status" value="1"/>
</dbReference>
<dbReference type="InterPro" id="IPR052155">
    <property type="entry name" value="Biofilm_reg_signaling"/>
</dbReference>
<dbReference type="PROSITE" id="PS50112">
    <property type="entry name" value="PAS"/>
    <property type="match status" value="2"/>
</dbReference>
<feature type="domain" description="EAL" evidence="4">
    <location>
        <begin position="436"/>
        <end position="690"/>
    </location>
</feature>
<feature type="domain" description="GGDEF" evidence="5">
    <location>
        <begin position="294"/>
        <end position="427"/>
    </location>
</feature>
<dbReference type="PROSITE" id="PS50887">
    <property type="entry name" value="GGDEF"/>
    <property type="match status" value="1"/>
</dbReference>
<evidence type="ECO:0000259" key="5">
    <source>
        <dbReference type="PROSITE" id="PS50887"/>
    </source>
</evidence>
<gene>
    <name evidence="6" type="ORF">GCM10009533_10540</name>
</gene>
<dbReference type="InterPro" id="IPR000700">
    <property type="entry name" value="PAS-assoc_C"/>
</dbReference>
<dbReference type="InterPro" id="IPR029787">
    <property type="entry name" value="Nucleotide_cyclase"/>
</dbReference>
<dbReference type="SUPFAM" id="SSF55073">
    <property type="entry name" value="Nucleotide cyclase"/>
    <property type="match status" value="1"/>
</dbReference>
<evidence type="ECO:0000256" key="1">
    <source>
        <dbReference type="SAM" id="MobiDB-lite"/>
    </source>
</evidence>
<dbReference type="CDD" id="cd01948">
    <property type="entry name" value="EAL"/>
    <property type="match status" value="1"/>
</dbReference>
<dbReference type="PROSITE" id="PS50883">
    <property type="entry name" value="EAL"/>
    <property type="match status" value="1"/>
</dbReference>
<feature type="region of interest" description="Disordered" evidence="1">
    <location>
        <begin position="195"/>
        <end position="222"/>
    </location>
</feature>
<evidence type="ECO:0000259" key="4">
    <source>
        <dbReference type="PROSITE" id="PS50883"/>
    </source>
</evidence>
<dbReference type="InterPro" id="IPR043128">
    <property type="entry name" value="Rev_trsase/Diguanyl_cyclase"/>
</dbReference>
<dbReference type="SUPFAM" id="SSF55785">
    <property type="entry name" value="PYP-like sensor domain (PAS domain)"/>
    <property type="match status" value="2"/>
</dbReference>
<dbReference type="InterPro" id="IPR013767">
    <property type="entry name" value="PAS_fold"/>
</dbReference>
<accession>A0ABP3M8M0</accession>
<evidence type="ECO:0008006" key="8">
    <source>
        <dbReference type="Google" id="ProtNLM"/>
    </source>
</evidence>